<dbReference type="SUPFAM" id="SSF81878">
    <property type="entry name" value="BRCA2 tower domain"/>
    <property type="match status" value="1"/>
</dbReference>
<sequence>MSTWQIFSDGRNKFRWEITDQQVQKEEQCDAAHQQHTDGCSKLVENGQGIEEDPPMFRTGLGKSVQVKQSSIAKARSVLGDVDDDTLTDKGHFDGSENGYAPSKPMFGMDSQIPAVTLKSRLQIASESALNMSNSMFQTGSGKTVNISSAGLLRAKTLLGLDQNYDRESLDVFEQTKEQSTSTESCKNLSHLETEDLSTLSLSSSTKVLTSSSLPSDSCSTAAKEFQDFTAPKPPPIRFQTAGGRSISVSCEALQRARSLLGNPEFDSFLNDASTDPVFSVIDDGKPSSSSKQKNDLSTPFLQKGTENGDRSLRNFTSPFASSSYLKQSLGKSEKLLPRNNLITKFDAEAATNTFDRPYNGLSCDGKPPKVNSYSEKLNCLGSSVQLKVDPLKRSLSNRALVDISNTMKMDHIDNKQYLGEKRRLRRVSYVSPFKKPRSSFVTPLNKSNSSVLNALSRPAPEEPCCRKRVSMRYPVQVQRAYLKEYVLQPPSLQEKMVNLPEHVKRMNPVAAESYTFQNETSSECIGPEAFYLMLSQSGASLQYMTKEWVSNHYKWIVWKLASYERCYPAKFSGKLLTVTNVLEELRYRYEREVNHGHRSAIKKILDGDAPPSSIVLCISAVGENHDLEFGDQSASAEENGDDRTSKIELTDGWYSVKALLDELLSQKLASGKLFVGQKLRASKTTSLLLHMNGTYRCHWAEQLGFCKSAGVPLAFRCIKGTGGAVPRTLVGITRIYPVLYRERLSNGSFIVRSEREEAKALQLYNERRDVVAEGIISGFQKETEFNIGYDHESEEGAKLMKLLETAAEPEVLMAGMSSKQLTSFASYKAKLEAMRQSDMHISIQKAMEAAGLNEREVTPFFRVKVVGLTNKHQPPEHSPRKGLITIWNPTQEQMLELSEGQAYAVGGLVPSSSDSGILYLQARGSASNWQPLSTMMMKNFEPFFTPRSSTAISSLREVPILSEFDIAAFVVYVGEVYRQGHQQKQWVFVTDGSTAGFCSKESLDALLAINFCLPYTEFDSSAPVNSNIAGSVVGFCNLTKRPRDQVNGLWVADATENSDYFLSYDHAGYSHLKDVAATVLKWANTSSLFLLVYSVSLKYGRRIRVMEQERNNLLRGCIKTSKGPWLVSRPTKNGGLVTKYRFPSDRERMNNKQRERRRRYVTRKIFAGLRAHGNYNLPKHADSNDLLKALCEEAGWHVEEDGTIFRKQPVSSEVPRLIDDDSCQDSGEFQLEDEGFCKCGSTCKREPDTTLTL</sequence>
<evidence type="ECO:0000256" key="6">
    <source>
        <dbReference type="SAM" id="MobiDB-lite"/>
    </source>
</evidence>
<evidence type="ECO:0000256" key="4">
    <source>
        <dbReference type="ARBA" id="ARBA00023172"/>
    </source>
</evidence>
<proteinExistence type="predicted"/>
<evidence type="ECO:0000256" key="3">
    <source>
        <dbReference type="ARBA" id="ARBA00023125"/>
    </source>
</evidence>
<dbReference type="AlphaFoldDB" id="A0AAW2KTK8"/>
<dbReference type="Pfam" id="PF00634">
    <property type="entry name" value="BRCA2"/>
    <property type="match status" value="3"/>
</dbReference>
<dbReference type="InterPro" id="IPR015252">
    <property type="entry name" value="BRCA2_hlx"/>
</dbReference>
<dbReference type="GO" id="GO:0006355">
    <property type="term" value="P:regulation of DNA-templated transcription"/>
    <property type="evidence" value="ECO:0007669"/>
    <property type="project" value="UniProtKB-ARBA"/>
</dbReference>
<organism evidence="8">
    <name type="scientific">Sesamum radiatum</name>
    <name type="common">Black benniseed</name>
    <dbReference type="NCBI Taxonomy" id="300843"/>
    <lineage>
        <taxon>Eukaryota</taxon>
        <taxon>Viridiplantae</taxon>
        <taxon>Streptophyta</taxon>
        <taxon>Embryophyta</taxon>
        <taxon>Tracheophyta</taxon>
        <taxon>Spermatophyta</taxon>
        <taxon>Magnoliopsida</taxon>
        <taxon>eudicotyledons</taxon>
        <taxon>Gunneridae</taxon>
        <taxon>Pentapetalae</taxon>
        <taxon>asterids</taxon>
        <taxon>lamiids</taxon>
        <taxon>Lamiales</taxon>
        <taxon>Pedaliaceae</taxon>
        <taxon>Sesamum</taxon>
    </lineage>
</organism>
<dbReference type="SUPFAM" id="SSF50249">
    <property type="entry name" value="Nucleic acid-binding proteins"/>
    <property type="match status" value="3"/>
</dbReference>
<dbReference type="PROSITE" id="PS50138">
    <property type="entry name" value="BRCA2_REPEAT"/>
    <property type="match status" value="2"/>
</dbReference>
<dbReference type="PANTHER" id="PTHR11289">
    <property type="entry name" value="BREAST CANCER TYPE 2 SUSCEPTIBILITY PROTEIN BRCA2"/>
    <property type="match status" value="1"/>
</dbReference>
<accession>A0AAW2KTK8</accession>
<name>A0AAW2KTK8_SESRA</name>
<dbReference type="SMART" id="SM01341">
    <property type="entry name" value="Tower"/>
    <property type="match status" value="1"/>
</dbReference>
<dbReference type="InterPro" id="IPR012340">
    <property type="entry name" value="NA-bd_OB-fold"/>
</dbReference>
<dbReference type="Pfam" id="PF09169">
    <property type="entry name" value="BRCA-2_helical"/>
    <property type="match status" value="1"/>
</dbReference>
<evidence type="ECO:0000313" key="8">
    <source>
        <dbReference type="EMBL" id="KAL0310024.1"/>
    </source>
</evidence>
<dbReference type="InterPro" id="IPR015525">
    <property type="entry name" value="BRCA2"/>
</dbReference>
<evidence type="ECO:0000259" key="7">
    <source>
        <dbReference type="SMART" id="SM01341"/>
    </source>
</evidence>
<dbReference type="InterPro" id="IPR002093">
    <property type="entry name" value="BRCA2_repeat"/>
</dbReference>
<feature type="domain" description="Tower" evidence="7">
    <location>
        <begin position="742"/>
        <end position="783"/>
    </location>
</feature>
<reference evidence="8" key="2">
    <citation type="journal article" date="2024" name="Plant">
        <title>Genomic evolution and insights into agronomic trait innovations of Sesamum species.</title>
        <authorList>
            <person name="Miao H."/>
            <person name="Wang L."/>
            <person name="Qu L."/>
            <person name="Liu H."/>
            <person name="Sun Y."/>
            <person name="Le M."/>
            <person name="Wang Q."/>
            <person name="Wei S."/>
            <person name="Zheng Y."/>
            <person name="Lin W."/>
            <person name="Duan Y."/>
            <person name="Cao H."/>
            <person name="Xiong S."/>
            <person name="Wang X."/>
            <person name="Wei L."/>
            <person name="Li C."/>
            <person name="Ma Q."/>
            <person name="Ju M."/>
            <person name="Zhao R."/>
            <person name="Li G."/>
            <person name="Mu C."/>
            <person name="Tian Q."/>
            <person name="Mei H."/>
            <person name="Zhang T."/>
            <person name="Gao T."/>
            <person name="Zhang H."/>
        </authorList>
    </citation>
    <scope>NUCLEOTIDE SEQUENCE</scope>
    <source>
        <strain evidence="8">G02</strain>
    </source>
</reference>
<dbReference type="Pfam" id="PF05687">
    <property type="entry name" value="BES1_N"/>
    <property type="match status" value="1"/>
</dbReference>
<dbReference type="InterPro" id="IPR008540">
    <property type="entry name" value="BES1_N"/>
</dbReference>
<keyword evidence="3" id="KW-0238">DNA-binding</keyword>
<dbReference type="InterPro" id="IPR015205">
    <property type="entry name" value="Tower_dom"/>
</dbReference>
<gene>
    <name evidence="8" type="ORF">Sradi_5944700</name>
</gene>
<keyword evidence="4" id="KW-0233">DNA recombination</keyword>
<evidence type="ECO:0000256" key="2">
    <source>
        <dbReference type="ARBA" id="ARBA00022763"/>
    </source>
</evidence>
<dbReference type="EMBL" id="JACGWJ010000027">
    <property type="protein sequence ID" value="KAL0310024.1"/>
    <property type="molecule type" value="Genomic_DNA"/>
</dbReference>
<feature type="compositionally biased region" description="Polar residues" evidence="6">
    <location>
        <begin position="287"/>
        <end position="301"/>
    </location>
</feature>
<keyword evidence="1" id="KW-0677">Repeat</keyword>
<evidence type="ECO:0000256" key="5">
    <source>
        <dbReference type="ARBA" id="ARBA00023204"/>
    </source>
</evidence>
<keyword evidence="5" id="KW-0234">DNA repair</keyword>
<reference evidence="8" key="1">
    <citation type="submission" date="2020-06" db="EMBL/GenBank/DDBJ databases">
        <authorList>
            <person name="Li T."/>
            <person name="Hu X."/>
            <person name="Zhang T."/>
            <person name="Song X."/>
            <person name="Zhang H."/>
            <person name="Dai N."/>
            <person name="Sheng W."/>
            <person name="Hou X."/>
            <person name="Wei L."/>
        </authorList>
    </citation>
    <scope>NUCLEOTIDE SEQUENCE</scope>
    <source>
        <strain evidence="8">G02</strain>
        <tissue evidence="8">Leaf</tissue>
    </source>
</reference>
<dbReference type="PANTHER" id="PTHR11289:SF0">
    <property type="entry name" value="BREAST CANCER TYPE 2 SUSCEPTIBILITY PROTEIN"/>
    <property type="match status" value="1"/>
</dbReference>
<feature type="region of interest" description="Disordered" evidence="6">
    <location>
        <begin position="281"/>
        <end position="313"/>
    </location>
</feature>
<dbReference type="Gene3D" id="2.40.50.140">
    <property type="entry name" value="Nucleic acid-binding proteins"/>
    <property type="match status" value="3"/>
</dbReference>
<comment type="caution">
    <text evidence="8">The sequence shown here is derived from an EMBL/GenBank/DDBJ whole genome shotgun (WGS) entry which is preliminary data.</text>
</comment>
<keyword evidence="2" id="KW-0227">DNA damage</keyword>
<dbReference type="Pfam" id="PF09103">
    <property type="entry name" value="BRCA-2_OB1"/>
    <property type="match status" value="1"/>
</dbReference>
<dbReference type="GO" id="GO:0003677">
    <property type="term" value="F:DNA binding"/>
    <property type="evidence" value="ECO:0007669"/>
    <property type="project" value="UniProtKB-KW"/>
</dbReference>
<evidence type="ECO:0000256" key="1">
    <source>
        <dbReference type="ARBA" id="ARBA00022737"/>
    </source>
</evidence>
<protein>
    <submittedName>
        <fullName evidence="8">Protein BREAST CANCER SUSCEPTIBILITY 2B</fullName>
    </submittedName>
</protein>
<dbReference type="SUPFAM" id="SSF81872">
    <property type="entry name" value="BRCA2 helical domain"/>
    <property type="match status" value="1"/>
</dbReference>
<dbReference type="GO" id="GO:0000724">
    <property type="term" value="P:double-strand break repair via homologous recombination"/>
    <property type="evidence" value="ECO:0007669"/>
    <property type="project" value="InterPro"/>
</dbReference>
<dbReference type="InterPro" id="IPR015187">
    <property type="entry name" value="BRCA2_OB_1"/>
</dbReference>
<dbReference type="InterPro" id="IPR036315">
    <property type="entry name" value="BRCA2_hlx_sf"/>
</dbReference>